<keyword evidence="3" id="KW-0732">Signal</keyword>
<proteinExistence type="predicted"/>
<evidence type="ECO:0000256" key="1">
    <source>
        <dbReference type="ARBA" id="ARBA00022801"/>
    </source>
</evidence>
<organism evidence="5">
    <name type="scientific">Pedococcus sp. KACC 23699</name>
    <dbReference type="NCBI Taxonomy" id="3149228"/>
    <lineage>
        <taxon>Bacteria</taxon>
        <taxon>Bacillati</taxon>
        <taxon>Actinomycetota</taxon>
        <taxon>Actinomycetes</taxon>
        <taxon>Micrococcales</taxon>
        <taxon>Intrasporangiaceae</taxon>
        <taxon>Pedococcus</taxon>
    </lineage>
</organism>
<dbReference type="InterPro" id="IPR001375">
    <property type="entry name" value="Peptidase_S9_cat"/>
</dbReference>
<dbReference type="InterPro" id="IPR006311">
    <property type="entry name" value="TAT_signal"/>
</dbReference>
<feature type="region of interest" description="Disordered" evidence="2">
    <location>
        <begin position="31"/>
        <end position="52"/>
    </location>
</feature>
<dbReference type="GO" id="GO:0047989">
    <property type="term" value="F:hydroxybutyrate-dimer hydrolase activity"/>
    <property type="evidence" value="ECO:0007669"/>
    <property type="project" value="InterPro"/>
</dbReference>
<keyword evidence="1 5" id="KW-0378">Hydrolase</keyword>
<feature type="signal peptide" evidence="3">
    <location>
        <begin position="1"/>
        <end position="34"/>
    </location>
</feature>
<dbReference type="SUPFAM" id="SSF53474">
    <property type="entry name" value="alpha/beta-Hydrolases"/>
    <property type="match status" value="1"/>
</dbReference>
<feature type="domain" description="Peptidase S9 prolyl oligopeptidase catalytic" evidence="4">
    <location>
        <begin position="197"/>
        <end position="248"/>
    </location>
</feature>
<dbReference type="RefSeq" id="WP_406831594.1">
    <property type="nucleotide sequence ID" value="NZ_CP157483.1"/>
</dbReference>
<evidence type="ECO:0000256" key="3">
    <source>
        <dbReference type="SAM" id="SignalP"/>
    </source>
</evidence>
<dbReference type="GO" id="GO:0005615">
    <property type="term" value="C:extracellular space"/>
    <property type="evidence" value="ECO:0007669"/>
    <property type="project" value="InterPro"/>
</dbReference>
<dbReference type="Pfam" id="PF10605">
    <property type="entry name" value="3HBOH"/>
    <property type="match status" value="1"/>
</dbReference>
<protein>
    <submittedName>
        <fullName evidence="5">Tannase/feruloyl esterase family alpha/beta hydrolase</fullName>
    </submittedName>
</protein>
<dbReference type="InterPro" id="IPR029058">
    <property type="entry name" value="AB_hydrolase_fold"/>
</dbReference>
<dbReference type="PROSITE" id="PS51318">
    <property type="entry name" value="TAT"/>
    <property type="match status" value="1"/>
</dbReference>
<evidence type="ECO:0000256" key="2">
    <source>
        <dbReference type="SAM" id="MobiDB-lite"/>
    </source>
</evidence>
<dbReference type="Gene3D" id="3.40.50.1820">
    <property type="entry name" value="alpha/beta hydrolase"/>
    <property type="match status" value="1"/>
</dbReference>
<dbReference type="GO" id="GO:0046872">
    <property type="term" value="F:metal ion binding"/>
    <property type="evidence" value="ECO:0007669"/>
    <property type="project" value="UniProtKB-KW"/>
</dbReference>
<dbReference type="Pfam" id="PF00326">
    <property type="entry name" value="Peptidase_S9"/>
    <property type="match status" value="1"/>
</dbReference>
<feature type="chain" id="PRO_5043481803" evidence="3">
    <location>
        <begin position="35"/>
        <end position="471"/>
    </location>
</feature>
<evidence type="ECO:0000313" key="5">
    <source>
        <dbReference type="EMBL" id="XBO44136.1"/>
    </source>
</evidence>
<gene>
    <name evidence="5" type="ORF">ABEG17_02085</name>
</gene>
<evidence type="ECO:0000259" key="4">
    <source>
        <dbReference type="Pfam" id="PF00326"/>
    </source>
</evidence>
<accession>A0AAU7JVB5</accession>
<sequence>MRPTTTSRRRITALATAASLALLGALATAEPASAHRDTPHPGTARNGHCDRQSKVRVPGAEVQKVACLDDLTTAGTVASGHTNANDWAGLNAAGTVNPTGIPGIQVDGYFPDTSTTNTNNGWNHDSQFVLRLPDHWNGGLVVSGAPGVRGQYANDFIIGDWVLSKGYAFASTDKGNTGAAFYRDGSAPGGSIREWNSRVTQLTVAAKATLKKAYTKAPKRTWMVGISNGGYLTRWQLENRPDLYDGGVDWEGTLFRSEGPNLFTYLPTALKNYPKYAATGDQAAHDAMIAAGFAPGSEFLWAFHYSYYWDLTQRIYREEFDPQWDGALDAGVPFCASGTPSCDADYDYASRPQSVKDVVRSVSLTGKIRKPMITVHGTLDTLLPISTDSDEYDRLIDQAGSGSLHRYYRVADGTHTDGLYTAYPDKLRPLLPCARSAFDALTGWVERGTAPPAEGFVARPSSGDLVNTCTL</sequence>
<name>A0AAU7JVB5_9MICO</name>
<dbReference type="AlphaFoldDB" id="A0AAU7JVB5"/>
<dbReference type="GO" id="GO:0019605">
    <property type="term" value="P:butyrate metabolic process"/>
    <property type="evidence" value="ECO:0007669"/>
    <property type="project" value="InterPro"/>
</dbReference>
<dbReference type="InterPro" id="IPR016582">
    <property type="entry name" value="OHBut_olig_hydro_put"/>
</dbReference>
<dbReference type="EMBL" id="CP157483">
    <property type="protein sequence ID" value="XBO44136.1"/>
    <property type="molecule type" value="Genomic_DNA"/>
</dbReference>
<reference evidence="5" key="1">
    <citation type="submission" date="2024-05" db="EMBL/GenBank/DDBJ databases">
        <authorList>
            <person name="Kim S."/>
            <person name="Heo J."/>
            <person name="Choi H."/>
            <person name="Choi Y."/>
            <person name="Kwon S.-W."/>
            <person name="Kim Y."/>
        </authorList>
    </citation>
    <scope>NUCLEOTIDE SEQUENCE</scope>
    <source>
        <strain evidence="5">KACC 23699</strain>
    </source>
</reference>